<evidence type="ECO:0000256" key="3">
    <source>
        <dbReference type="ARBA" id="ARBA00023242"/>
    </source>
</evidence>
<dbReference type="InterPro" id="IPR025712">
    <property type="entry name" value="Nup54_alpha-helical_dom"/>
</dbReference>
<dbReference type="Proteomes" id="UP001632037">
    <property type="component" value="Unassembled WGS sequence"/>
</dbReference>
<reference evidence="5 6" key="1">
    <citation type="submission" date="2024-09" db="EMBL/GenBank/DDBJ databases">
        <title>Genome sequencing and assembly of Phytophthora oleae, isolate VK10A, causative agent of rot of olive drupes.</title>
        <authorList>
            <person name="Conti Taguali S."/>
            <person name="Riolo M."/>
            <person name="La Spada F."/>
            <person name="Cacciola S.O."/>
            <person name="Dionisio G."/>
        </authorList>
    </citation>
    <scope>NUCLEOTIDE SEQUENCE [LARGE SCALE GENOMIC DNA]</scope>
    <source>
        <strain evidence="5 6">VK10A</strain>
    </source>
</reference>
<gene>
    <name evidence="5" type="ORF">V7S43_011645</name>
</gene>
<dbReference type="Pfam" id="PF13874">
    <property type="entry name" value="Nup54"/>
    <property type="match status" value="1"/>
</dbReference>
<dbReference type="InterPro" id="IPR024864">
    <property type="entry name" value="Nup54/Nup57/Nup44"/>
</dbReference>
<evidence type="ECO:0000259" key="4">
    <source>
        <dbReference type="Pfam" id="PF13874"/>
    </source>
</evidence>
<dbReference type="PANTHER" id="PTHR13000">
    <property type="entry name" value="NUCLEOPORIN P54"/>
    <property type="match status" value="1"/>
</dbReference>
<keyword evidence="3" id="KW-0539">Nucleus</keyword>
<organism evidence="5 6">
    <name type="scientific">Phytophthora oleae</name>
    <dbReference type="NCBI Taxonomy" id="2107226"/>
    <lineage>
        <taxon>Eukaryota</taxon>
        <taxon>Sar</taxon>
        <taxon>Stramenopiles</taxon>
        <taxon>Oomycota</taxon>
        <taxon>Peronosporomycetes</taxon>
        <taxon>Peronosporales</taxon>
        <taxon>Peronosporaceae</taxon>
        <taxon>Phytophthora</taxon>
    </lineage>
</organism>
<dbReference type="EMBL" id="JBIMZQ010000028">
    <property type="protein sequence ID" value="KAL3663236.1"/>
    <property type="molecule type" value="Genomic_DNA"/>
</dbReference>
<evidence type="ECO:0000313" key="6">
    <source>
        <dbReference type="Proteomes" id="UP001632037"/>
    </source>
</evidence>
<evidence type="ECO:0000256" key="1">
    <source>
        <dbReference type="ARBA" id="ARBA00004123"/>
    </source>
</evidence>
<dbReference type="AlphaFoldDB" id="A0ABD3FC04"/>
<name>A0ABD3FC04_9STRA</name>
<protein>
    <recommendedName>
        <fullName evidence="4">Nucleoporin Nup54 alpha-helical domain-containing protein</fullName>
    </recommendedName>
</protein>
<feature type="domain" description="Nucleoporin Nup54 alpha-helical" evidence="4">
    <location>
        <begin position="298"/>
        <end position="433"/>
    </location>
</feature>
<keyword evidence="2" id="KW-0813">Transport</keyword>
<dbReference type="GO" id="GO:0005634">
    <property type="term" value="C:nucleus"/>
    <property type="evidence" value="ECO:0007669"/>
    <property type="project" value="UniProtKB-SubCell"/>
</dbReference>
<proteinExistence type="predicted"/>
<keyword evidence="6" id="KW-1185">Reference proteome</keyword>
<comment type="caution">
    <text evidence="5">The sequence shown here is derived from an EMBL/GenBank/DDBJ whole genome shotgun (WGS) entry which is preliminary data.</text>
</comment>
<dbReference type="Gene3D" id="1.20.5.490">
    <property type="entry name" value="Single helix bin"/>
    <property type="match status" value="1"/>
</dbReference>
<accession>A0ABD3FC04</accession>
<evidence type="ECO:0000313" key="5">
    <source>
        <dbReference type="EMBL" id="KAL3663236.1"/>
    </source>
</evidence>
<dbReference type="PANTHER" id="PTHR13000:SF0">
    <property type="entry name" value="NUCLEOPORIN P54"/>
    <property type="match status" value="1"/>
</dbReference>
<evidence type="ECO:0000256" key="2">
    <source>
        <dbReference type="ARBA" id="ARBA00022448"/>
    </source>
</evidence>
<comment type="subcellular location">
    <subcellularLocation>
        <location evidence="1">Nucleus</location>
    </subcellularLocation>
</comment>
<sequence length="492" mass="50026">MFGATAGATQPAAGGFNFGASAAAAPSGGFGFGATPAAPAAAPATGGFGFGAAAPAAPAAGSTGFSFGAAPAASTAAPAASSGFSFGATSAAAPAASTGFSFGGTTAAPAASSGGFSFGGATAAPAASSGFNFGGTGAAPAAGSTGFNFSGAAPAASTTSSFGFGGTTAAKPSLFGQTPAATSTATPGFGFGAKPTTPGTGFGFGTAPATGTSAFGTTGTTGSSFFGGGFGATSGIAPSAFGTAPAASTAPAPIILGADASVAQLNTVKAAYQDPAQSRFKFLVYNTVDPTQRHLYTRPPHISERLWNQAELDNPDPLNCAPVPILGFDNLLKRIKAQQEHALKYSNYTDDLRAQLNEMDKHTRTTEEKLEKCRHEHVQLFHALVKVMRDIELLQNYGKPLQREEMQLAMSLKKLQTLLDSPGQYKARLNDAVSLQRVQKEAQPAPTSQLSPQDLQRLYELMDKQRQGLEHLTNIINDDLADMQLIKETWRR</sequence>